<comment type="catalytic activity">
    <reaction evidence="10">
        <text>L-serine = pyruvate + NH4(+)</text>
        <dbReference type="Rhea" id="RHEA:19169"/>
        <dbReference type="ChEBI" id="CHEBI:15361"/>
        <dbReference type="ChEBI" id="CHEBI:28938"/>
        <dbReference type="ChEBI" id="CHEBI:33384"/>
        <dbReference type="EC" id="4.3.1.17"/>
    </reaction>
</comment>
<evidence type="ECO:0000256" key="6">
    <source>
        <dbReference type="ARBA" id="ARBA00022432"/>
    </source>
</evidence>
<dbReference type="SUPFAM" id="SSF53686">
    <property type="entry name" value="Tryptophan synthase beta subunit-like PLP-dependent enzymes"/>
    <property type="match status" value="1"/>
</dbReference>
<evidence type="ECO:0000256" key="3">
    <source>
        <dbReference type="ARBA" id="ARBA00004742"/>
    </source>
</evidence>
<dbReference type="InterPro" id="IPR050147">
    <property type="entry name" value="Ser/Thr_Dehydratase"/>
</dbReference>
<evidence type="ECO:0000259" key="11">
    <source>
        <dbReference type="Pfam" id="PF00291"/>
    </source>
</evidence>
<dbReference type="FunFam" id="3.40.50.1100:FF:000040">
    <property type="entry name" value="L-serine dehydratase, putative"/>
    <property type="match status" value="1"/>
</dbReference>
<keyword evidence="8" id="KW-0663">Pyridoxal phosphate</keyword>
<dbReference type="Pfam" id="PF00291">
    <property type="entry name" value="PALP"/>
    <property type="match status" value="1"/>
</dbReference>
<evidence type="ECO:0000256" key="4">
    <source>
        <dbReference type="ARBA" id="ARBA00010869"/>
    </source>
</evidence>
<dbReference type="Gene3D" id="3.40.50.1100">
    <property type="match status" value="2"/>
</dbReference>
<comment type="pathway">
    <text evidence="3">Carbohydrate biosynthesis; gluconeogenesis.</text>
</comment>
<dbReference type="GO" id="GO:0005737">
    <property type="term" value="C:cytoplasm"/>
    <property type="evidence" value="ECO:0007669"/>
    <property type="project" value="UniProtKB-SubCell"/>
</dbReference>
<evidence type="ECO:0000256" key="7">
    <source>
        <dbReference type="ARBA" id="ARBA00022490"/>
    </source>
</evidence>
<keyword evidence="13" id="KW-1185">Reference proteome</keyword>
<dbReference type="EC" id="4.3.1.17" evidence="5"/>
<comment type="cofactor">
    <cofactor evidence="1">
        <name>pyridoxal 5'-phosphate</name>
        <dbReference type="ChEBI" id="CHEBI:597326"/>
    </cofactor>
</comment>
<accession>A0AA40F673</accession>
<evidence type="ECO:0000256" key="5">
    <source>
        <dbReference type="ARBA" id="ARBA00012093"/>
    </source>
</evidence>
<dbReference type="PROSITE" id="PS00165">
    <property type="entry name" value="DEHYDRATASE_SER_THR"/>
    <property type="match status" value="1"/>
</dbReference>
<protein>
    <recommendedName>
        <fullName evidence="5">L-serine ammonia-lyase</fullName>
        <ecNumber evidence="5">4.3.1.17</ecNumber>
    </recommendedName>
</protein>
<dbReference type="GO" id="GO:0003941">
    <property type="term" value="F:L-serine ammonia-lyase activity"/>
    <property type="evidence" value="ECO:0007669"/>
    <property type="project" value="UniProtKB-EC"/>
</dbReference>
<keyword evidence="7" id="KW-0963">Cytoplasm</keyword>
<dbReference type="EMBL" id="JAUKUD010000002">
    <property type="protein sequence ID" value="KAK0752037.1"/>
    <property type="molecule type" value="Genomic_DNA"/>
</dbReference>
<dbReference type="GO" id="GO:0006094">
    <property type="term" value="P:gluconeogenesis"/>
    <property type="evidence" value="ECO:0007669"/>
    <property type="project" value="UniProtKB-KW"/>
</dbReference>
<evidence type="ECO:0000256" key="9">
    <source>
        <dbReference type="ARBA" id="ARBA00023239"/>
    </source>
</evidence>
<dbReference type="GO" id="GO:0004794">
    <property type="term" value="F:threonine deaminase activity"/>
    <property type="evidence" value="ECO:0007669"/>
    <property type="project" value="TreeGrafter"/>
</dbReference>
<comment type="similarity">
    <text evidence="4">Belongs to the serine/threonine dehydratase family.</text>
</comment>
<evidence type="ECO:0000313" key="12">
    <source>
        <dbReference type="EMBL" id="KAK0752037.1"/>
    </source>
</evidence>
<dbReference type="GO" id="GO:0006567">
    <property type="term" value="P:L-threonine catabolic process"/>
    <property type="evidence" value="ECO:0007669"/>
    <property type="project" value="TreeGrafter"/>
</dbReference>
<evidence type="ECO:0000256" key="1">
    <source>
        <dbReference type="ARBA" id="ARBA00001933"/>
    </source>
</evidence>
<name>A0AA40F673_9PEZI</name>
<dbReference type="AlphaFoldDB" id="A0AA40F673"/>
<dbReference type="InterPro" id="IPR001926">
    <property type="entry name" value="TrpB-like_PALP"/>
</dbReference>
<dbReference type="GO" id="GO:0006565">
    <property type="term" value="P:L-serine catabolic process"/>
    <property type="evidence" value="ECO:0007669"/>
    <property type="project" value="TreeGrafter"/>
</dbReference>
<evidence type="ECO:0000256" key="10">
    <source>
        <dbReference type="ARBA" id="ARBA00049406"/>
    </source>
</evidence>
<keyword evidence="9" id="KW-0456">Lyase</keyword>
<evidence type="ECO:0000256" key="8">
    <source>
        <dbReference type="ARBA" id="ARBA00022898"/>
    </source>
</evidence>
<evidence type="ECO:0000256" key="2">
    <source>
        <dbReference type="ARBA" id="ARBA00004496"/>
    </source>
</evidence>
<dbReference type="GO" id="GO:0009097">
    <property type="term" value="P:isoleucine biosynthetic process"/>
    <property type="evidence" value="ECO:0007669"/>
    <property type="project" value="TreeGrafter"/>
</dbReference>
<evidence type="ECO:0000313" key="13">
    <source>
        <dbReference type="Proteomes" id="UP001172155"/>
    </source>
</evidence>
<feature type="domain" description="Tryptophan synthase beta chain-like PALP" evidence="11">
    <location>
        <begin position="14"/>
        <end position="329"/>
    </location>
</feature>
<organism evidence="12 13">
    <name type="scientific">Schizothecium vesticola</name>
    <dbReference type="NCBI Taxonomy" id="314040"/>
    <lineage>
        <taxon>Eukaryota</taxon>
        <taxon>Fungi</taxon>
        <taxon>Dikarya</taxon>
        <taxon>Ascomycota</taxon>
        <taxon>Pezizomycotina</taxon>
        <taxon>Sordariomycetes</taxon>
        <taxon>Sordariomycetidae</taxon>
        <taxon>Sordariales</taxon>
        <taxon>Schizotheciaceae</taxon>
        <taxon>Schizothecium</taxon>
    </lineage>
</organism>
<comment type="caution">
    <text evidence="12">The sequence shown here is derived from an EMBL/GenBank/DDBJ whole genome shotgun (WGS) entry which is preliminary data.</text>
</comment>
<dbReference type="GO" id="GO:0030170">
    <property type="term" value="F:pyridoxal phosphate binding"/>
    <property type="evidence" value="ECO:0007669"/>
    <property type="project" value="InterPro"/>
</dbReference>
<dbReference type="PANTHER" id="PTHR48078:SF2">
    <property type="entry name" value="CATABOLIC L-SERINE_THREONINE DEHYDRATASE"/>
    <property type="match status" value="1"/>
</dbReference>
<dbReference type="InterPro" id="IPR036052">
    <property type="entry name" value="TrpB-like_PALP_sf"/>
</dbReference>
<dbReference type="PANTHER" id="PTHR48078">
    <property type="entry name" value="THREONINE DEHYDRATASE, MITOCHONDRIAL-RELATED"/>
    <property type="match status" value="1"/>
</dbReference>
<reference evidence="12" key="1">
    <citation type="submission" date="2023-06" db="EMBL/GenBank/DDBJ databases">
        <title>Genome-scale phylogeny and comparative genomics of the fungal order Sordariales.</title>
        <authorList>
            <consortium name="Lawrence Berkeley National Laboratory"/>
            <person name="Hensen N."/>
            <person name="Bonometti L."/>
            <person name="Westerberg I."/>
            <person name="Brannstrom I.O."/>
            <person name="Guillou S."/>
            <person name="Cros-Aarteil S."/>
            <person name="Calhoun S."/>
            <person name="Haridas S."/>
            <person name="Kuo A."/>
            <person name="Mondo S."/>
            <person name="Pangilinan J."/>
            <person name="Riley R."/>
            <person name="LaButti K."/>
            <person name="Andreopoulos B."/>
            <person name="Lipzen A."/>
            <person name="Chen C."/>
            <person name="Yanf M."/>
            <person name="Daum C."/>
            <person name="Ng V."/>
            <person name="Clum A."/>
            <person name="Steindorff A."/>
            <person name="Ohm R."/>
            <person name="Martin F."/>
            <person name="Silar P."/>
            <person name="Natvig D."/>
            <person name="Lalanne C."/>
            <person name="Gautier V."/>
            <person name="Ament-velasquez S.L."/>
            <person name="Kruys A."/>
            <person name="Hutchinson M.I."/>
            <person name="Powell A.J."/>
            <person name="Barry K."/>
            <person name="Miller A.N."/>
            <person name="Grigoriev I.V."/>
            <person name="Debuchy R."/>
            <person name="Gladieux P."/>
            <person name="Thoren M.H."/>
            <person name="Johannesson H."/>
        </authorList>
    </citation>
    <scope>NUCLEOTIDE SEQUENCE</scope>
    <source>
        <strain evidence="12">SMH3187-1</strain>
    </source>
</reference>
<comment type="subcellular location">
    <subcellularLocation>
        <location evidence="2">Cytoplasm</location>
    </subcellularLocation>
</comment>
<sequence length="353" mass="36922">MGSIDAEPPKPWIETPLIHSIPLSNAAGCNIFLKLENLQPSGSFKSRGVGNMMFRAAAAHPSKDVHFYCSSEGNAGLACATTALTLGRNATIVVPLTASPLVMARLRSLGASVVQQGRNWPEADAFLRQEFLSPTAASTNTFPVYVPPFNHPDVWSGAATLIDELAAQTPVGVPIDALVCSVGGGGLLNGVMQGLERHGKFLGRGGRPPSVLAVETVGADSLHASVLAGAHVTLPGITSIATSLGATRVSDRTWAWATTNRENLVSATVSDADAAMACVRFLQDARILVEPACGATLAPAYNGDLRRRVGCGLEDEEWAARNVVLVVCGGSNAGLDALVGYKERYGKECGFYP</sequence>
<keyword evidence="6" id="KW-0312">Gluconeogenesis</keyword>
<proteinExistence type="inferred from homology"/>
<dbReference type="Proteomes" id="UP001172155">
    <property type="component" value="Unassembled WGS sequence"/>
</dbReference>
<gene>
    <name evidence="12" type="ORF">B0T18DRAFT_82345</name>
</gene>
<dbReference type="InterPro" id="IPR000634">
    <property type="entry name" value="Ser/Thr_deHydtase_PyrdxlP-BS"/>
</dbReference>